<accession>A0A1Y0B138</accession>
<name>A0A1Y0B138_9LAMI</name>
<geneLocation type="mitochondrion" evidence="1"/>
<gene>
    <name evidence="1" type="ORF">AEK19_MT0866</name>
    <name evidence="2" type="ORF">AEK19_MT1843</name>
</gene>
<organism evidence="1">
    <name type="scientific">Utricularia reniformis</name>
    <dbReference type="NCBI Taxonomy" id="192314"/>
    <lineage>
        <taxon>Eukaryota</taxon>
        <taxon>Viridiplantae</taxon>
        <taxon>Streptophyta</taxon>
        <taxon>Embryophyta</taxon>
        <taxon>Tracheophyta</taxon>
        <taxon>Spermatophyta</taxon>
        <taxon>Magnoliopsida</taxon>
        <taxon>eudicotyledons</taxon>
        <taxon>Gunneridae</taxon>
        <taxon>Pentapetalae</taxon>
        <taxon>asterids</taxon>
        <taxon>lamiids</taxon>
        <taxon>Lamiales</taxon>
        <taxon>Lentibulariaceae</taxon>
        <taxon>Utricularia</taxon>
    </lineage>
</organism>
<proteinExistence type="predicted"/>
<protein>
    <submittedName>
        <fullName evidence="1">Uncharacterized protein</fullName>
    </submittedName>
</protein>
<reference evidence="1" key="1">
    <citation type="submission" date="2017-03" db="EMBL/GenBank/DDBJ databases">
        <title>The mitochondrial genome of the carnivorous plant Utricularia reniformis (Lentibulariaceae): structure, comparative analysis and evolutionary landmarks.</title>
        <authorList>
            <person name="Silva S.R."/>
            <person name="Alvarenga D.O."/>
            <person name="Michael T.P."/>
            <person name="Miranda V.F.O."/>
            <person name="Varani A.M."/>
        </authorList>
    </citation>
    <scope>NUCLEOTIDE SEQUENCE</scope>
</reference>
<evidence type="ECO:0000313" key="2">
    <source>
        <dbReference type="EMBL" id="ART32013.1"/>
    </source>
</evidence>
<keyword evidence="1" id="KW-0496">Mitochondrion</keyword>
<dbReference type="AlphaFoldDB" id="A0A1Y0B138"/>
<sequence>MIEFLLSGLRSFSVFLRINHCPESNGKYLIRKDGNGDAPLSLVTTTPLAGSSGEQRYSPK</sequence>
<evidence type="ECO:0000313" key="1">
    <source>
        <dbReference type="EMBL" id="ART31098.1"/>
    </source>
</evidence>
<dbReference type="EMBL" id="KY774314">
    <property type="protein sequence ID" value="ART32013.1"/>
    <property type="molecule type" value="Genomic_DNA"/>
</dbReference>
<dbReference type="EMBL" id="KY774314">
    <property type="protein sequence ID" value="ART31098.1"/>
    <property type="molecule type" value="Genomic_DNA"/>
</dbReference>